<reference evidence="8 11" key="1">
    <citation type="submission" date="2015-09" db="EMBL/GenBank/DDBJ databases">
        <authorList>
            <consortium name="Pathogen Informatics"/>
        </authorList>
    </citation>
    <scope>NUCLEOTIDE SEQUENCE [LARGE SCALE GENOMIC DNA]</scope>
    <source>
        <strain evidence="8 11">2789STDY5834948</strain>
    </source>
</reference>
<dbReference type="Proteomes" id="UP000450599">
    <property type="component" value="Unassembled WGS sequence"/>
</dbReference>
<feature type="domain" description="RagB/SusD" evidence="6">
    <location>
        <begin position="364"/>
        <end position="480"/>
    </location>
</feature>
<dbReference type="PROSITE" id="PS51257">
    <property type="entry name" value="PROKAR_LIPOPROTEIN"/>
    <property type="match status" value="1"/>
</dbReference>
<keyword evidence="5" id="KW-0998">Cell outer membrane</keyword>
<dbReference type="PROSITE" id="PS00018">
    <property type="entry name" value="EF_HAND_1"/>
    <property type="match status" value="1"/>
</dbReference>
<evidence type="ECO:0000259" key="6">
    <source>
        <dbReference type="Pfam" id="PF07980"/>
    </source>
</evidence>
<dbReference type="InterPro" id="IPR011990">
    <property type="entry name" value="TPR-like_helical_dom_sf"/>
</dbReference>
<evidence type="ECO:0000259" key="7">
    <source>
        <dbReference type="Pfam" id="PF14322"/>
    </source>
</evidence>
<evidence type="ECO:0000256" key="5">
    <source>
        <dbReference type="ARBA" id="ARBA00023237"/>
    </source>
</evidence>
<accession>A0A174T3H1</accession>
<evidence type="ECO:0000256" key="3">
    <source>
        <dbReference type="ARBA" id="ARBA00022729"/>
    </source>
</evidence>
<evidence type="ECO:0000313" key="12">
    <source>
        <dbReference type="Proteomes" id="UP000450599"/>
    </source>
</evidence>
<comment type="subcellular location">
    <subcellularLocation>
        <location evidence="1">Cell outer membrane</location>
    </subcellularLocation>
</comment>
<evidence type="ECO:0000313" key="13">
    <source>
        <dbReference type="Proteomes" id="UP000471216"/>
    </source>
</evidence>
<evidence type="ECO:0000313" key="10">
    <source>
        <dbReference type="EMBL" id="MRZ06341.1"/>
    </source>
</evidence>
<dbReference type="EMBL" id="WKMW01000008">
    <property type="protein sequence ID" value="MRY84521.1"/>
    <property type="molecule type" value="Genomic_DNA"/>
</dbReference>
<organism evidence="8 11">
    <name type="scientific">Parabacteroides distasonis</name>
    <dbReference type="NCBI Taxonomy" id="823"/>
    <lineage>
        <taxon>Bacteria</taxon>
        <taxon>Pseudomonadati</taxon>
        <taxon>Bacteroidota</taxon>
        <taxon>Bacteroidia</taxon>
        <taxon>Bacteroidales</taxon>
        <taxon>Tannerellaceae</taxon>
        <taxon>Parabacteroides</taxon>
    </lineage>
</organism>
<comment type="similarity">
    <text evidence="2">Belongs to the SusD family.</text>
</comment>
<dbReference type="Proteomes" id="UP000471216">
    <property type="component" value="Unassembled WGS sequence"/>
</dbReference>
<keyword evidence="3" id="KW-0732">Signal</keyword>
<name>A0A174T3H1_PARDI</name>
<dbReference type="EMBL" id="CZBM01000003">
    <property type="protein sequence ID" value="CUQ01359.1"/>
    <property type="molecule type" value="Genomic_DNA"/>
</dbReference>
<proteinExistence type="inferred from homology"/>
<evidence type="ECO:0000313" key="9">
    <source>
        <dbReference type="EMBL" id="MRY84521.1"/>
    </source>
</evidence>
<evidence type="ECO:0000256" key="2">
    <source>
        <dbReference type="ARBA" id="ARBA00006275"/>
    </source>
</evidence>
<dbReference type="Gene3D" id="1.25.40.390">
    <property type="match status" value="1"/>
</dbReference>
<sequence>MKKYILLIVMAVMVSCSDQLELYPETNLTEGNYYNTEEELSLAANDAYRQLCRIYNANGLPDLFGERFSDNVCVIFTDGGNTYTEDIVLHKIKSDNGTILSAWRTAYNGISIINDVLYRLENTSVSFTSDEFLNRIKAELIFVRSLIYFNLIQAFGDVPFLLKPVTVSESYSYLREDKNQIYSQIIADLLFCKEYLPKSYEGKDVGRITTYAASSILAKIYLIRGDKDSAKIELKRIIDSERYSLDANNDGKVDVEDYAYLFAPSTKNCKESILEAQFLSGVDNVNAEHQNQYTPFLWSFHLPGSSDTFRGGGKNTPSKDLLAEYEENDPRMNLSIVPGYQDEGANIWVDHPYTCKFYDPDWQNPGQNFEIIRYADILLLYSELTGDATYLNQVRARAGLPLYGSDSYPKKYNNLALAVEHERRVELAFEFHRFFDLVRTNRALEVFNAKGISLSENSLLFPIPLVEKDINPELTQNPGY</sequence>
<protein>
    <submittedName>
        <fullName evidence="8 9">SusD family</fullName>
    </submittedName>
</protein>
<evidence type="ECO:0000256" key="4">
    <source>
        <dbReference type="ARBA" id="ARBA00023136"/>
    </source>
</evidence>
<reference evidence="12 13" key="2">
    <citation type="journal article" date="2019" name="Nat. Med.">
        <title>A library of human gut bacterial isolates paired with longitudinal multiomics data enables mechanistic microbiome research.</title>
        <authorList>
            <person name="Poyet M."/>
            <person name="Groussin M."/>
            <person name="Gibbons S.M."/>
            <person name="Avila-Pacheco J."/>
            <person name="Jiang X."/>
            <person name="Kearney S.M."/>
            <person name="Perrotta A.R."/>
            <person name="Berdy B."/>
            <person name="Zhao S."/>
            <person name="Lieberman T.D."/>
            <person name="Swanson P.K."/>
            <person name="Smith M."/>
            <person name="Roesemann S."/>
            <person name="Alexander J.E."/>
            <person name="Rich S.A."/>
            <person name="Livny J."/>
            <person name="Vlamakis H."/>
            <person name="Clish C."/>
            <person name="Bullock K."/>
            <person name="Deik A."/>
            <person name="Scott J."/>
            <person name="Pierce K.A."/>
            <person name="Xavier R.J."/>
            <person name="Alm E.J."/>
        </authorList>
    </citation>
    <scope>NUCLEOTIDE SEQUENCE [LARGE SCALE GENOMIC DNA]</scope>
    <source>
        <strain evidence="10 13">BIOML-A10</strain>
        <strain evidence="9 12">BIOML-A11</strain>
    </source>
</reference>
<feature type="domain" description="SusD-like N-terminal" evidence="7">
    <location>
        <begin position="80"/>
        <end position="222"/>
    </location>
</feature>
<dbReference type="SUPFAM" id="SSF48452">
    <property type="entry name" value="TPR-like"/>
    <property type="match status" value="1"/>
</dbReference>
<evidence type="ECO:0000313" key="11">
    <source>
        <dbReference type="Proteomes" id="UP000095332"/>
    </source>
</evidence>
<dbReference type="RefSeq" id="WP_057328095.1">
    <property type="nucleotide sequence ID" value="NZ_CZBM01000003.1"/>
</dbReference>
<dbReference type="InterPro" id="IPR033985">
    <property type="entry name" value="SusD-like_N"/>
</dbReference>
<dbReference type="Pfam" id="PF14322">
    <property type="entry name" value="SusD-like_3"/>
    <property type="match status" value="1"/>
</dbReference>
<dbReference type="EMBL" id="WKMX01000008">
    <property type="protein sequence ID" value="MRZ06341.1"/>
    <property type="molecule type" value="Genomic_DNA"/>
</dbReference>
<dbReference type="Pfam" id="PF07980">
    <property type="entry name" value="SusD_RagB"/>
    <property type="match status" value="1"/>
</dbReference>
<dbReference type="InterPro" id="IPR018247">
    <property type="entry name" value="EF_Hand_1_Ca_BS"/>
</dbReference>
<dbReference type="GO" id="GO:0009279">
    <property type="term" value="C:cell outer membrane"/>
    <property type="evidence" value="ECO:0007669"/>
    <property type="project" value="UniProtKB-SubCell"/>
</dbReference>
<evidence type="ECO:0000313" key="8">
    <source>
        <dbReference type="EMBL" id="CUQ01359.1"/>
    </source>
</evidence>
<dbReference type="Proteomes" id="UP000095332">
    <property type="component" value="Unassembled WGS sequence"/>
</dbReference>
<dbReference type="AlphaFoldDB" id="A0A174T3H1"/>
<keyword evidence="4" id="KW-0472">Membrane</keyword>
<gene>
    <name evidence="8" type="ORF">ERS852560_01219</name>
    <name evidence="10" type="ORF">GKD54_08940</name>
    <name evidence="9" type="ORF">GKD58_09690</name>
</gene>
<evidence type="ECO:0000256" key="1">
    <source>
        <dbReference type="ARBA" id="ARBA00004442"/>
    </source>
</evidence>
<dbReference type="InterPro" id="IPR012944">
    <property type="entry name" value="SusD_RagB_dom"/>
</dbReference>